<dbReference type="Pfam" id="PF12146">
    <property type="entry name" value="Hydrolase_4"/>
    <property type="match status" value="1"/>
</dbReference>
<protein>
    <submittedName>
        <fullName evidence="3">Alpha/beta hydrolase family protein</fullName>
        <ecNumber evidence="3">3.4.-.-</ecNumber>
    </submittedName>
</protein>
<dbReference type="InterPro" id="IPR050261">
    <property type="entry name" value="FrsA_esterase"/>
</dbReference>
<dbReference type="EMBL" id="JBHTBZ010000010">
    <property type="protein sequence ID" value="MFC7459631.1"/>
    <property type="molecule type" value="Genomic_DNA"/>
</dbReference>
<keyword evidence="1 3" id="KW-0378">Hydrolase</keyword>
<dbReference type="InterPro" id="IPR022742">
    <property type="entry name" value="Hydrolase_4"/>
</dbReference>
<dbReference type="Gene3D" id="3.40.50.1820">
    <property type="entry name" value="alpha/beta hydrolase"/>
    <property type="match status" value="1"/>
</dbReference>
<dbReference type="SUPFAM" id="SSF53474">
    <property type="entry name" value="alpha/beta-Hydrolases"/>
    <property type="match status" value="1"/>
</dbReference>
<dbReference type="PANTHER" id="PTHR22946">
    <property type="entry name" value="DIENELACTONE HYDROLASE DOMAIN-CONTAINING PROTEIN-RELATED"/>
    <property type="match status" value="1"/>
</dbReference>
<keyword evidence="4" id="KW-1185">Reference proteome</keyword>
<evidence type="ECO:0000256" key="1">
    <source>
        <dbReference type="ARBA" id="ARBA00022801"/>
    </source>
</evidence>
<proteinExistence type="predicted"/>
<feature type="domain" description="Serine aminopeptidase S33" evidence="2">
    <location>
        <begin position="197"/>
        <end position="298"/>
    </location>
</feature>
<dbReference type="EC" id="3.4.-.-" evidence="3"/>
<gene>
    <name evidence="3" type="ORF">ACFQU0_04225</name>
</gene>
<dbReference type="RefSeq" id="WP_382198874.1">
    <property type="nucleotide sequence ID" value="NZ_JBHTBZ010000010.1"/>
</dbReference>
<name>A0ABW2S8J5_9BURK</name>
<evidence type="ECO:0000259" key="2">
    <source>
        <dbReference type="Pfam" id="PF12146"/>
    </source>
</evidence>
<dbReference type="GO" id="GO:0016787">
    <property type="term" value="F:hydrolase activity"/>
    <property type="evidence" value="ECO:0007669"/>
    <property type="project" value="UniProtKB-KW"/>
</dbReference>
<evidence type="ECO:0000313" key="3">
    <source>
        <dbReference type="EMBL" id="MFC7459631.1"/>
    </source>
</evidence>
<reference evidence="4" key="1">
    <citation type="journal article" date="2019" name="Int. J. Syst. Evol. Microbiol.">
        <title>The Global Catalogue of Microorganisms (GCM) 10K type strain sequencing project: providing services to taxonomists for standard genome sequencing and annotation.</title>
        <authorList>
            <consortium name="The Broad Institute Genomics Platform"/>
            <consortium name="The Broad Institute Genome Sequencing Center for Infectious Disease"/>
            <person name="Wu L."/>
            <person name="Ma J."/>
        </authorList>
    </citation>
    <scope>NUCLEOTIDE SEQUENCE [LARGE SCALE GENOMIC DNA]</scope>
    <source>
        <strain evidence="4">CCUG 53903</strain>
    </source>
</reference>
<dbReference type="InterPro" id="IPR029058">
    <property type="entry name" value="AB_hydrolase_fold"/>
</dbReference>
<dbReference type="Proteomes" id="UP001596457">
    <property type="component" value="Unassembled WGS sequence"/>
</dbReference>
<accession>A0ABW2S8J5</accession>
<organism evidence="3 4">
    <name type="scientific">Hydrogenophaga defluvii</name>
    <dbReference type="NCBI Taxonomy" id="249410"/>
    <lineage>
        <taxon>Bacteria</taxon>
        <taxon>Pseudomonadati</taxon>
        <taxon>Pseudomonadota</taxon>
        <taxon>Betaproteobacteria</taxon>
        <taxon>Burkholderiales</taxon>
        <taxon>Comamonadaceae</taxon>
        <taxon>Hydrogenophaga</taxon>
    </lineage>
</organism>
<comment type="caution">
    <text evidence="3">The sequence shown here is derived from an EMBL/GenBank/DDBJ whole genome shotgun (WGS) entry which is preliminary data.</text>
</comment>
<dbReference type="PANTHER" id="PTHR22946:SF9">
    <property type="entry name" value="POLYKETIDE TRANSFERASE AF380"/>
    <property type="match status" value="1"/>
</dbReference>
<evidence type="ECO:0000313" key="4">
    <source>
        <dbReference type="Proteomes" id="UP001596457"/>
    </source>
</evidence>
<sequence length="398" mass="43992">MPRLQAAVSESPVIATLPEGGAPTPPEPTLPAHLVRWHGLWQGWACGGRQCDVRLAVERVSATQVTVAFAHVNPLQGLFAERAVGQFVGDELVLPLTGARLTLRLRNDGDMEMAFWKPEKQLLSVGVLTQKQIQTPYTRTIERIPTPWNDGERQQTLEMVVYRPLGNGPFPTLVFNHGSTGAGNRPEWFKLTWSSPEVAHYFTNQGWQVLFPQRRGRGQSDGLYDEGFSADRSKGYSCEPERAIAGFDRAVADLDVVMTHILARPDVDRAQVLVGGVSRGGILSVAYAGRRPEMFKGVLNFVGGWLGDGCRQVAAVNPVLMQRGANFKRPTLWLYGDRDPYYKLSHSRNNFEAFKAAGGQGEFLTFEPAPGRDGHSLHNEPFIWTSAVDRYLAAALGR</sequence>